<dbReference type="InterPro" id="IPR012910">
    <property type="entry name" value="Plug_dom"/>
</dbReference>
<dbReference type="Pfam" id="PF07715">
    <property type="entry name" value="Plug"/>
    <property type="match status" value="1"/>
</dbReference>
<keyword evidence="16" id="KW-0675">Receptor</keyword>
<evidence type="ECO:0000256" key="4">
    <source>
        <dbReference type="ARBA" id="ARBA00022496"/>
    </source>
</evidence>
<evidence type="ECO:0000256" key="10">
    <source>
        <dbReference type="ARBA" id="ARBA00023237"/>
    </source>
</evidence>
<dbReference type="Pfam" id="PF00593">
    <property type="entry name" value="TonB_dep_Rec_b-barrel"/>
    <property type="match status" value="1"/>
</dbReference>
<evidence type="ECO:0000256" key="6">
    <source>
        <dbReference type="ARBA" id="ARBA00023004"/>
    </source>
</evidence>
<reference evidence="16 17" key="1">
    <citation type="submission" date="2015-07" db="EMBL/GenBank/DDBJ databases">
        <authorList>
            <person name="Noorani M."/>
        </authorList>
    </citation>
    <scope>NUCLEOTIDE SEQUENCE [LARGE SCALE GENOMIC DNA]</scope>
    <source>
        <strain evidence="16">LMG730</strain>
    </source>
</reference>
<evidence type="ECO:0000256" key="2">
    <source>
        <dbReference type="ARBA" id="ARBA00022448"/>
    </source>
</evidence>
<keyword evidence="2 11" id="KW-0813">Transport</keyword>
<proteinExistence type="inferred from homology"/>
<evidence type="ECO:0000259" key="14">
    <source>
        <dbReference type="Pfam" id="PF00593"/>
    </source>
</evidence>
<dbReference type="EMBL" id="CXOJ01000074">
    <property type="protein sequence ID" value="CTP90805.1"/>
    <property type="molecule type" value="Genomic_DNA"/>
</dbReference>
<evidence type="ECO:0000256" key="8">
    <source>
        <dbReference type="ARBA" id="ARBA00023077"/>
    </source>
</evidence>
<dbReference type="InterPro" id="IPR036942">
    <property type="entry name" value="Beta-barrel_TonB_sf"/>
</dbReference>
<feature type="domain" description="TonB-dependent receptor-like beta-barrel" evidence="14">
    <location>
        <begin position="347"/>
        <end position="797"/>
    </location>
</feature>
<evidence type="ECO:0000256" key="5">
    <source>
        <dbReference type="ARBA" id="ARBA00022692"/>
    </source>
</evidence>
<name>A0A0K3A5M6_9XANT</name>
<comment type="subcellular location">
    <subcellularLocation>
        <location evidence="1 11">Cell outer membrane</location>
        <topology evidence="1 11">Multi-pass membrane protein</topology>
    </subcellularLocation>
</comment>
<dbReference type="InterPro" id="IPR039426">
    <property type="entry name" value="TonB-dep_rcpt-like"/>
</dbReference>
<evidence type="ECO:0000256" key="12">
    <source>
        <dbReference type="PROSITE-ProRule" id="PRU10143"/>
    </source>
</evidence>
<protein>
    <submittedName>
        <fullName evidence="16">TonB-dependent receptor</fullName>
    </submittedName>
</protein>
<dbReference type="Gene3D" id="2.40.170.20">
    <property type="entry name" value="TonB-dependent receptor, beta-barrel domain"/>
    <property type="match status" value="1"/>
</dbReference>
<evidence type="ECO:0000256" key="9">
    <source>
        <dbReference type="ARBA" id="ARBA00023136"/>
    </source>
</evidence>
<organism evidence="16 17">
    <name type="scientific">Xanthomonas graminis pv. phlei</name>
    <dbReference type="NCBI Taxonomy" id="487906"/>
    <lineage>
        <taxon>Bacteria</taxon>
        <taxon>Pseudomonadati</taxon>
        <taxon>Pseudomonadota</taxon>
        <taxon>Gammaproteobacteria</taxon>
        <taxon>Lysobacterales</taxon>
        <taxon>Lysobacteraceae</taxon>
        <taxon>Xanthomonas</taxon>
        <taxon>Xanthomonas translucens group</taxon>
        <taxon>Xanthomonas graminis</taxon>
    </lineage>
</organism>
<dbReference type="PANTHER" id="PTHR32552">
    <property type="entry name" value="FERRICHROME IRON RECEPTOR-RELATED"/>
    <property type="match status" value="1"/>
</dbReference>
<feature type="short sequence motif" description="TonB box" evidence="12">
    <location>
        <begin position="108"/>
        <end position="114"/>
    </location>
</feature>
<keyword evidence="7" id="KW-0406">Ion transport</keyword>
<evidence type="ECO:0000256" key="1">
    <source>
        <dbReference type="ARBA" id="ARBA00004571"/>
    </source>
</evidence>
<dbReference type="PROSITE" id="PS52016">
    <property type="entry name" value="TONB_DEPENDENT_REC_3"/>
    <property type="match status" value="1"/>
</dbReference>
<dbReference type="PANTHER" id="PTHR32552:SF81">
    <property type="entry name" value="TONB-DEPENDENT OUTER MEMBRANE RECEPTOR"/>
    <property type="match status" value="1"/>
</dbReference>
<dbReference type="InterPro" id="IPR000531">
    <property type="entry name" value="Beta-barrel_TonB"/>
</dbReference>
<keyword evidence="8 12" id="KW-0798">TonB box</keyword>
<evidence type="ECO:0000256" key="7">
    <source>
        <dbReference type="ARBA" id="ARBA00023065"/>
    </source>
</evidence>
<dbReference type="Proteomes" id="UP000045978">
    <property type="component" value="Unassembled WGS sequence"/>
</dbReference>
<comment type="similarity">
    <text evidence="11 13">Belongs to the TonB-dependent receptor family.</text>
</comment>
<dbReference type="GO" id="GO:0009279">
    <property type="term" value="C:cell outer membrane"/>
    <property type="evidence" value="ECO:0007669"/>
    <property type="project" value="UniProtKB-SubCell"/>
</dbReference>
<evidence type="ECO:0000256" key="3">
    <source>
        <dbReference type="ARBA" id="ARBA00022452"/>
    </source>
</evidence>
<keyword evidence="9 11" id="KW-0472">Membrane</keyword>
<keyword evidence="4" id="KW-0410">Iron transport</keyword>
<dbReference type="GO" id="GO:0006826">
    <property type="term" value="P:iron ion transport"/>
    <property type="evidence" value="ECO:0007669"/>
    <property type="project" value="UniProtKB-KW"/>
</dbReference>
<sequence length="831" mass="90112">MTYRAALRHIMARRRELLRKPNGIVIQRPKGIAMLLHPPVCARRSAARSSRLAGAPVRNRLAQACAGLLLASVATAAVAQDASPSLVDTAPQATRNAVSGAAATSLDTVTVTAEHREQNLQEVPVSVGVVQGDAMRNYTAGGDDTLLALSGRVPSFYAETTTGRIFPRFYIRGLGNIDFYLGASQPVSIIQDDVVLEHVVLKSNPVYDLDQVEVLRGPQGSLFGRNTTAGIVKFDSIEPSDDYSGRLSASYGSYGTTSLDGGFGGPINDVLSFRVSALYQHRDDWVDNTYSGPSADGTVTPKKDAMGGYDDRNARLQLLLKPSENFSLLASAHTRDYDGTSTLFLRNAVTKGSNKVDVPRDQVAYDEAHDNPQAYTTHGGSLKAVYDFGGVSLTSISAYETTSGYSRGDTDGGAAANYPVNGVANGYGQSMGQVRDLDQYTQELRLTSESDAALQWQAGAFYFDGKDTTDFYQRAYFLQTAARNPNNWVRLRNSNTSWAGFGQLTYKATDALTLTAGVRQTRDSKETRLLKTADTAAGMVTYRGRRDVRMADTQPSWDFSAMYALDHNVSVYAKVARGFRGPTIQGRSAVFNSDFTTADSETILSWEAGIKSSLFDNRLRMNVTGFTYTVEDIQLNGNDSNGNGVLFNADKAKAYGMEADLDWRPIPNLSLSAGLSLLHSEIQDTRVYAQVCALNGVVVCTVNDPTIKVGANTFAQINGNPLPNAPTYNVNLAARYDIPVADGGAFFVATDWNKQGKTSFVLYDSTEFNSKGSFEGGLKLGYSGDYGAWEVAAFARNITNEKNLKGVIENYMAAVYNEPRIVGLSVDVHWH</sequence>
<feature type="domain" description="TonB-dependent receptor plug" evidence="15">
    <location>
        <begin position="120"/>
        <end position="231"/>
    </location>
</feature>
<dbReference type="AlphaFoldDB" id="A0A0K3A5M6"/>
<evidence type="ECO:0000256" key="11">
    <source>
        <dbReference type="PROSITE-ProRule" id="PRU01360"/>
    </source>
</evidence>
<evidence type="ECO:0000313" key="16">
    <source>
        <dbReference type="EMBL" id="CTP90805.1"/>
    </source>
</evidence>
<accession>A0A0K3A5M6</accession>
<evidence type="ECO:0000313" key="17">
    <source>
        <dbReference type="Proteomes" id="UP000045978"/>
    </source>
</evidence>
<keyword evidence="6" id="KW-0408">Iron</keyword>
<dbReference type="SUPFAM" id="SSF56935">
    <property type="entry name" value="Porins"/>
    <property type="match status" value="1"/>
</dbReference>
<keyword evidence="5 11" id="KW-0812">Transmembrane</keyword>
<dbReference type="InterPro" id="IPR010916">
    <property type="entry name" value="TonB_box_CS"/>
</dbReference>
<dbReference type="PROSITE" id="PS00430">
    <property type="entry name" value="TONB_DEPENDENT_REC_1"/>
    <property type="match status" value="1"/>
</dbReference>
<evidence type="ECO:0000259" key="15">
    <source>
        <dbReference type="Pfam" id="PF07715"/>
    </source>
</evidence>
<evidence type="ECO:0000256" key="13">
    <source>
        <dbReference type="RuleBase" id="RU003357"/>
    </source>
</evidence>
<keyword evidence="10 11" id="KW-0998">Cell outer membrane</keyword>
<keyword evidence="3 11" id="KW-1134">Transmembrane beta strand</keyword>
<gene>
    <name evidence="16" type="ORF">XTPLMG730_2935</name>
</gene>